<evidence type="ECO:0000256" key="1">
    <source>
        <dbReference type="ARBA" id="ARBA00004651"/>
    </source>
</evidence>
<keyword evidence="10" id="KW-1185">Reference proteome</keyword>
<feature type="transmembrane region" description="Helical" evidence="7">
    <location>
        <begin position="104"/>
        <end position="126"/>
    </location>
</feature>
<dbReference type="CDD" id="cd06261">
    <property type="entry name" value="TM_PBP2"/>
    <property type="match status" value="1"/>
</dbReference>
<dbReference type="PANTHER" id="PTHR43163:SF3">
    <property type="entry name" value="PEPTIDE ABC TRANSPORTER PERMEASE PROTEIN"/>
    <property type="match status" value="1"/>
</dbReference>
<dbReference type="Gene3D" id="1.10.3720.10">
    <property type="entry name" value="MetI-like"/>
    <property type="match status" value="1"/>
</dbReference>
<comment type="similarity">
    <text evidence="7">Belongs to the binding-protein-dependent transport system permease family.</text>
</comment>
<keyword evidence="3" id="KW-1003">Cell membrane</keyword>
<reference evidence="9 10" key="1">
    <citation type="submission" date="2018-01" db="EMBL/GenBank/DDBJ databases">
        <title>Draft genome sequence of Jiangella sp. GTF31.</title>
        <authorList>
            <person name="Sahin N."/>
            <person name="Ay H."/>
            <person name="Saygin H."/>
        </authorList>
    </citation>
    <scope>NUCLEOTIDE SEQUENCE [LARGE SCALE GENOMIC DNA]</scope>
    <source>
        <strain evidence="9 10">GTF31</strain>
    </source>
</reference>
<feature type="domain" description="ABC transmembrane type-1" evidence="8">
    <location>
        <begin position="98"/>
        <end position="304"/>
    </location>
</feature>
<dbReference type="SUPFAM" id="SSF161098">
    <property type="entry name" value="MetI-like"/>
    <property type="match status" value="1"/>
</dbReference>
<comment type="caution">
    <text evidence="9">The sequence shown here is derived from an EMBL/GenBank/DDBJ whole genome shotgun (WGS) entry which is preliminary data.</text>
</comment>
<proteinExistence type="inferred from homology"/>
<evidence type="ECO:0000313" key="9">
    <source>
        <dbReference type="EMBL" id="PZF84703.1"/>
    </source>
</evidence>
<feature type="transmembrane region" description="Helical" evidence="7">
    <location>
        <begin position="285"/>
        <end position="311"/>
    </location>
</feature>
<accession>A0A2W2CWW9</accession>
<evidence type="ECO:0000259" key="8">
    <source>
        <dbReference type="PROSITE" id="PS50928"/>
    </source>
</evidence>
<dbReference type="EMBL" id="POTW01000013">
    <property type="protein sequence ID" value="PZF84703.1"/>
    <property type="molecule type" value="Genomic_DNA"/>
</dbReference>
<comment type="subcellular location">
    <subcellularLocation>
        <location evidence="1 7">Cell membrane</location>
        <topology evidence="1 7">Multi-pass membrane protein</topology>
    </subcellularLocation>
</comment>
<feature type="transmembrane region" description="Helical" evidence="7">
    <location>
        <begin position="12"/>
        <end position="33"/>
    </location>
</feature>
<gene>
    <name evidence="9" type="ORF">C1I92_07500</name>
</gene>
<feature type="transmembrane region" description="Helical" evidence="7">
    <location>
        <begin position="182"/>
        <end position="201"/>
    </location>
</feature>
<dbReference type="InterPro" id="IPR045621">
    <property type="entry name" value="BPD_transp_1_N"/>
</dbReference>
<dbReference type="Pfam" id="PF00528">
    <property type="entry name" value="BPD_transp_1"/>
    <property type="match status" value="1"/>
</dbReference>
<dbReference type="PROSITE" id="PS50928">
    <property type="entry name" value="ABC_TM1"/>
    <property type="match status" value="1"/>
</dbReference>
<keyword evidence="5 7" id="KW-1133">Transmembrane helix</keyword>
<dbReference type="Pfam" id="PF19300">
    <property type="entry name" value="BPD_transp_1_N"/>
    <property type="match status" value="1"/>
</dbReference>
<evidence type="ECO:0000256" key="2">
    <source>
        <dbReference type="ARBA" id="ARBA00022448"/>
    </source>
</evidence>
<keyword evidence="2 7" id="KW-0813">Transport</keyword>
<feature type="transmembrane region" description="Helical" evidence="7">
    <location>
        <begin position="138"/>
        <end position="162"/>
    </location>
</feature>
<dbReference type="InterPro" id="IPR035906">
    <property type="entry name" value="MetI-like_sf"/>
</dbReference>
<feature type="transmembrane region" description="Helical" evidence="7">
    <location>
        <begin position="243"/>
        <end position="265"/>
    </location>
</feature>
<keyword evidence="6 7" id="KW-0472">Membrane</keyword>
<sequence>MSGPIGRTAVVLARAAATMVAVTMLVFIALHAVPGGFESVYLGTSASETSHATVRAMLGLDRPLPEQYLSWVGGIVTGDLGTSLLSSRPIVDELAVRLPATAQLAVLATVISVPAGAALGIAAGVANLRGRASGLGRVAGALSASVPDFVVATVLVFVASQAGWRIVGASYVPFAEDPLGSTARMLLPALSLSFFATGIVARTTRDAVLAVRAEPFMTMAIARGESTWQIVRRHVLRNVANPIVTIGAVNVGALLGGALIIERVFAIPGVGEYAVNAVNARDYPVVMATVVLGAAAFVVANALADLAGGYIDPRLGARRRVAR</sequence>
<evidence type="ECO:0000256" key="7">
    <source>
        <dbReference type="RuleBase" id="RU363032"/>
    </source>
</evidence>
<keyword evidence="4 7" id="KW-0812">Transmembrane</keyword>
<dbReference type="PANTHER" id="PTHR43163">
    <property type="entry name" value="DIPEPTIDE TRANSPORT SYSTEM PERMEASE PROTEIN DPPB-RELATED"/>
    <property type="match status" value="1"/>
</dbReference>
<dbReference type="RefSeq" id="WP_111254043.1">
    <property type="nucleotide sequence ID" value="NZ_POTW01000013.1"/>
</dbReference>
<organism evidence="9 10">
    <name type="scientific">Jiangella anatolica</name>
    <dbReference type="NCBI Taxonomy" id="2670374"/>
    <lineage>
        <taxon>Bacteria</taxon>
        <taxon>Bacillati</taxon>
        <taxon>Actinomycetota</taxon>
        <taxon>Actinomycetes</taxon>
        <taxon>Jiangellales</taxon>
        <taxon>Jiangellaceae</taxon>
        <taxon>Jiangella</taxon>
    </lineage>
</organism>
<evidence type="ECO:0000256" key="5">
    <source>
        <dbReference type="ARBA" id="ARBA00022989"/>
    </source>
</evidence>
<dbReference type="GO" id="GO:0055085">
    <property type="term" value="P:transmembrane transport"/>
    <property type="evidence" value="ECO:0007669"/>
    <property type="project" value="InterPro"/>
</dbReference>
<name>A0A2W2CWW9_9ACTN</name>
<evidence type="ECO:0000256" key="4">
    <source>
        <dbReference type="ARBA" id="ARBA00022692"/>
    </source>
</evidence>
<evidence type="ECO:0000256" key="6">
    <source>
        <dbReference type="ARBA" id="ARBA00023136"/>
    </source>
</evidence>
<dbReference type="Proteomes" id="UP000248764">
    <property type="component" value="Unassembled WGS sequence"/>
</dbReference>
<dbReference type="AlphaFoldDB" id="A0A2W2CWW9"/>
<dbReference type="InterPro" id="IPR000515">
    <property type="entry name" value="MetI-like"/>
</dbReference>
<evidence type="ECO:0000256" key="3">
    <source>
        <dbReference type="ARBA" id="ARBA00022475"/>
    </source>
</evidence>
<dbReference type="GO" id="GO:0005886">
    <property type="term" value="C:plasma membrane"/>
    <property type="evidence" value="ECO:0007669"/>
    <property type="project" value="UniProtKB-SubCell"/>
</dbReference>
<protein>
    <submittedName>
        <fullName evidence="9">ABC transporter permease</fullName>
    </submittedName>
</protein>
<evidence type="ECO:0000313" key="10">
    <source>
        <dbReference type="Proteomes" id="UP000248764"/>
    </source>
</evidence>